<sequence length="86" mass="8840">MGAFLDDQFGKGFGGKPGNQQAGRGVNQGGMHADSKPEAVEQGKNGEHFPTGENAVAHRRGLHGQGVEIQVGQEDALGLSRCAAAV</sequence>
<protein>
    <submittedName>
        <fullName evidence="2">Uncharacterized protein</fullName>
    </submittedName>
</protein>
<name>A0A644ZG18_9ZZZZ</name>
<feature type="compositionally biased region" description="Basic and acidic residues" evidence="1">
    <location>
        <begin position="33"/>
        <end position="47"/>
    </location>
</feature>
<organism evidence="2">
    <name type="scientific">bioreactor metagenome</name>
    <dbReference type="NCBI Taxonomy" id="1076179"/>
    <lineage>
        <taxon>unclassified sequences</taxon>
        <taxon>metagenomes</taxon>
        <taxon>ecological metagenomes</taxon>
    </lineage>
</organism>
<dbReference type="EMBL" id="VSSQ01008784">
    <property type="protein sequence ID" value="MPM39835.1"/>
    <property type="molecule type" value="Genomic_DNA"/>
</dbReference>
<accession>A0A644ZG18</accession>
<evidence type="ECO:0000256" key="1">
    <source>
        <dbReference type="SAM" id="MobiDB-lite"/>
    </source>
</evidence>
<dbReference type="AlphaFoldDB" id="A0A644ZG18"/>
<proteinExistence type="predicted"/>
<evidence type="ECO:0000313" key="2">
    <source>
        <dbReference type="EMBL" id="MPM39835.1"/>
    </source>
</evidence>
<comment type="caution">
    <text evidence="2">The sequence shown here is derived from an EMBL/GenBank/DDBJ whole genome shotgun (WGS) entry which is preliminary data.</text>
</comment>
<gene>
    <name evidence="2" type="ORF">SDC9_86471</name>
</gene>
<reference evidence="2" key="1">
    <citation type="submission" date="2019-08" db="EMBL/GenBank/DDBJ databases">
        <authorList>
            <person name="Kucharzyk K."/>
            <person name="Murdoch R.W."/>
            <person name="Higgins S."/>
            <person name="Loffler F."/>
        </authorList>
    </citation>
    <scope>NUCLEOTIDE SEQUENCE</scope>
</reference>
<feature type="region of interest" description="Disordered" evidence="1">
    <location>
        <begin position="1"/>
        <end position="61"/>
    </location>
</feature>